<evidence type="ECO:0000256" key="14">
    <source>
        <dbReference type="ARBA" id="ARBA00038043"/>
    </source>
</evidence>
<dbReference type="InterPro" id="IPR003591">
    <property type="entry name" value="Leu-rich_rpt_typical-subtyp"/>
</dbReference>
<dbReference type="FunFam" id="3.80.10.10:FF:000400">
    <property type="entry name" value="Nuclear pore complex protein NUP107"/>
    <property type="match status" value="1"/>
</dbReference>
<evidence type="ECO:0000256" key="12">
    <source>
        <dbReference type="ARBA" id="ARBA00023170"/>
    </source>
</evidence>
<keyword evidence="4" id="KW-1003">Cell membrane</keyword>
<dbReference type="PANTHER" id="PTHR48063:SF46">
    <property type="entry name" value="LEUCINE-RICH REPEAT-CONTAINING N-TERMINAL PLANT-TYPE DOMAIN-CONTAINING PROTEIN"/>
    <property type="match status" value="1"/>
</dbReference>
<dbReference type="FunFam" id="3.80.10.10:FF:000213">
    <property type="entry name" value="Tyrosine-sulfated glycopeptide receptor 1"/>
    <property type="match status" value="1"/>
</dbReference>
<evidence type="ECO:0000256" key="9">
    <source>
        <dbReference type="ARBA" id="ARBA00022737"/>
    </source>
</evidence>
<dbReference type="SMART" id="SM00369">
    <property type="entry name" value="LRR_TYP"/>
    <property type="match status" value="7"/>
</dbReference>
<dbReference type="Pfam" id="PF00560">
    <property type="entry name" value="LRR_1"/>
    <property type="match status" value="6"/>
</dbReference>
<protein>
    <submittedName>
        <fullName evidence="18">Receptor-like protein 2</fullName>
    </submittedName>
</protein>
<comment type="subcellular location">
    <subcellularLocation>
        <location evidence="2">Cell membrane</location>
        <topology evidence="2">Single-pass type I membrane protein</topology>
    </subcellularLocation>
    <subcellularLocation>
        <location evidence="1">Secreted</location>
        <location evidence="1">Cell wall</location>
    </subcellularLocation>
</comment>
<dbReference type="Pfam" id="PF13855">
    <property type="entry name" value="LRR_8"/>
    <property type="match status" value="2"/>
</dbReference>
<keyword evidence="13" id="KW-0325">Glycoprotein</keyword>
<evidence type="ECO:0000256" key="10">
    <source>
        <dbReference type="ARBA" id="ARBA00022989"/>
    </source>
</evidence>
<dbReference type="SUPFAM" id="SSF52058">
    <property type="entry name" value="L domain-like"/>
    <property type="match status" value="3"/>
</dbReference>
<dbReference type="EMBL" id="PJQY01003450">
    <property type="protein sequence ID" value="PQM37379.1"/>
    <property type="molecule type" value="Genomic_DNA"/>
</dbReference>
<evidence type="ECO:0000256" key="4">
    <source>
        <dbReference type="ARBA" id="ARBA00022475"/>
    </source>
</evidence>
<feature type="domain" description="Leucine-rich repeat-containing N-terminal plant-type" evidence="17">
    <location>
        <begin position="32"/>
        <end position="64"/>
    </location>
</feature>
<evidence type="ECO:0000256" key="16">
    <source>
        <dbReference type="SAM" id="SignalP"/>
    </source>
</evidence>
<evidence type="ECO:0000259" key="17">
    <source>
        <dbReference type="Pfam" id="PF08263"/>
    </source>
</evidence>
<dbReference type="Proteomes" id="UP000250321">
    <property type="component" value="Unassembled WGS sequence"/>
</dbReference>
<dbReference type="InterPro" id="IPR032675">
    <property type="entry name" value="LRR_dom_sf"/>
</dbReference>
<dbReference type="STRING" id="2094558.A0A314URL5"/>
<evidence type="ECO:0000256" key="2">
    <source>
        <dbReference type="ARBA" id="ARBA00004251"/>
    </source>
</evidence>
<keyword evidence="19" id="KW-1185">Reference proteome</keyword>
<dbReference type="Pfam" id="PF08263">
    <property type="entry name" value="LRRNT_2"/>
    <property type="match status" value="1"/>
</dbReference>
<keyword evidence="8 16" id="KW-0732">Signal</keyword>
<keyword evidence="5" id="KW-0964">Secreted</keyword>
<comment type="caution">
    <text evidence="18">The sequence shown here is derived from an EMBL/GenBank/DDBJ whole genome shotgun (WGS) entry which is preliminary data.</text>
</comment>
<comment type="similarity">
    <text evidence="14">Belongs to the polygalacturonase-inhibiting protein family.</text>
</comment>
<dbReference type="FunFam" id="3.80.10.10:FF:000041">
    <property type="entry name" value="LRR receptor-like serine/threonine-protein kinase ERECTA"/>
    <property type="match status" value="1"/>
</dbReference>
<dbReference type="InterPro" id="IPR013210">
    <property type="entry name" value="LRR_N_plant-typ"/>
</dbReference>
<evidence type="ECO:0000256" key="7">
    <source>
        <dbReference type="ARBA" id="ARBA00022692"/>
    </source>
</evidence>
<evidence type="ECO:0000256" key="3">
    <source>
        <dbReference type="ARBA" id="ARBA00009592"/>
    </source>
</evidence>
<dbReference type="PANTHER" id="PTHR48063">
    <property type="entry name" value="LRR RECEPTOR-LIKE KINASE"/>
    <property type="match status" value="1"/>
</dbReference>
<feature type="transmembrane region" description="Helical" evidence="15">
    <location>
        <begin position="694"/>
        <end position="716"/>
    </location>
</feature>
<dbReference type="GO" id="GO:0005886">
    <property type="term" value="C:plasma membrane"/>
    <property type="evidence" value="ECO:0007669"/>
    <property type="project" value="UniProtKB-SubCell"/>
</dbReference>
<keyword evidence="5" id="KW-0134">Cell wall</keyword>
<dbReference type="InterPro" id="IPR001611">
    <property type="entry name" value="Leu-rich_rpt"/>
</dbReference>
<dbReference type="OrthoDB" id="1164371at2759"/>
<keyword evidence="9" id="KW-0677">Repeat</keyword>
<evidence type="ECO:0000313" key="19">
    <source>
        <dbReference type="Proteomes" id="UP000250321"/>
    </source>
</evidence>
<evidence type="ECO:0000256" key="11">
    <source>
        <dbReference type="ARBA" id="ARBA00023136"/>
    </source>
</evidence>
<evidence type="ECO:0000256" key="15">
    <source>
        <dbReference type="SAM" id="Phobius"/>
    </source>
</evidence>
<dbReference type="Gene3D" id="3.80.10.10">
    <property type="entry name" value="Ribonuclease Inhibitor"/>
    <property type="match status" value="4"/>
</dbReference>
<evidence type="ECO:0000256" key="1">
    <source>
        <dbReference type="ARBA" id="ARBA00004191"/>
    </source>
</evidence>
<name>A0A314URL5_PRUYE</name>
<evidence type="ECO:0000256" key="5">
    <source>
        <dbReference type="ARBA" id="ARBA00022512"/>
    </source>
</evidence>
<keyword evidence="12 18" id="KW-0675">Receptor</keyword>
<feature type="signal peptide" evidence="16">
    <location>
        <begin position="1"/>
        <end position="27"/>
    </location>
</feature>
<keyword evidence="11 15" id="KW-0472">Membrane</keyword>
<dbReference type="InterPro" id="IPR046956">
    <property type="entry name" value="RLP23-like"/>
</dbReference>
<comment type="similarity">
    <text evidence="3">Belongs to the RLP family.</text>
</comment>
<gene>
    <name evidence="18" type="ORF">Pyn_02702</name>
</gene>
<evidence type="ECO:0000256" key="13">
    <source>
        <dbReference type="ARBA" id="ARBA00023180"/>
    </source>
</evidence>
<sequence>MQPYNSMAHIFLLILLFSSIIPTNIQACNQIERSSLLSFILTLSSSPLNWTSVNCCHWKGITCNQDGWVTHLFLPSKELKGAIFPSSSSLGNLTHLTHLNLSHNSLYGSLQTEFLSSLNRIEILDLSYNLLSGELPLHLPSSYIRKLDLSSNHFHGAIPSSLFRQARNLTSFNVSNNIFSGSIPSSICLKHSSPLTRLLDFSSNKFHGSISRGLGECSELQVFRAGHNNLSGFLPEDIYNATKLEELALPLNSLYGPISDRIANLTNLTILDLYYNQLSGVLPLNFGKLSKLKLLNLDFNNLEGALPPSLMNCTNLIEIHLAFNNLGGDITTLNFSKLSQLSKIDLLANEFTGTLPISLYSCRSLNAIRLSANHLEGQIQVEILSLKSLSFLSLGRNRFTNLTGAMKILMGCKSLHALILTGSFKGEGIPADNDMADLDGFQNLRYLGLDVCDLTGQIPVWLSKLKNLEILSLTGNQITGPIPSWLGTLPRLFYLSLAYNQISGGFPKELCRLPRWVHEPIASQVDTYEFELPLFGSSPTHPTYISTKVSSYGRGIDLANNNVSGDIPTEIGQLQLLRELYLQSNNFSGVIPDQISNLKNLEKLDLSVNHLSGKVPSSLASLNFLKEFNVSYNNLQGPIPTSTQLQSFDASVFEGNPKLCGAPLPNKCKPKMDIDANNKNNKKDKGNGHHQLPWFYIFTALGFIVGFWGVCGSLIINKTWRYTYFRFIDNVQDRLYVMIIVRINMMKRRLGG</sequence>
<reference evidence="18 19" key="1">
    <citation type="submission" date="2018-02" db="EMBL/GenBank/DDBJ databases">
        <title>Draft genome of wild Prunus yedoensis var. nudiflora.</title>
        <authorList>
            <person name="Baek S."/>
            <person name="Kim J.-H."/>
            <person name="Choi K."/>
            <person name="Kim G.-B."/>
            <person name="Cho A."/>
            <person name="Jang H."/>
            <person name="Shin C.-H."/>
            <person name="Yu H.-J."/>
            <person name="Mun J.-H."/>
        </authorList>
    </citation>
    <scope>NUCLEOTIDE SEQUENCE [LARGE SCALE GENOMIC DNA]</scope>
    <source>
        <strain evidence="19">cv. Jeju island</strain>
        <tissue evidence="18">Leaf</tissue>
    </source>
</reference>
<dbReference type="AlphaFoldDB" id="A0A314URL5"/>
<evidence type="ECO:0000313" key="18">
    <source>
        <dbReference type="EMBL" id="PQM37379.1"/>
    </source>
</evidence>
<feature type="chain" id="PRO_5016258565" evidence="16">
    <location>
        <begin position="28"/>
        <end position="752"/>
    </location>
</feature>
<evidence type="ECO:0000256" key="6">
    <source>
        <dbReference type="ARBA" id="ARBA00022614"/>
    </source>
</evidence>
<keyword evidence="6" id="KW-0433">Leucine-rich repeat</keyword>
<keyword evidence="7 15" id="KW-0812">Transmembrane</keyword>
<proteinExistence type="inferred from homology"/>
<accession>A0A314URL5</accession>
<evidence type="ECO:0000256" key="8">
    <source>
        <dbReference type="ARBA" id="ARBA00022729"/>
    </source>
</evidence>
<keyword evidence="10 15" id="KW-1133">Transmembrane helix</keyword>
<organism evidence="18 19">
    <name type="scientific">Prunus yedoensis var. nudiflora</name>
    <dbReference type="NCBI Taxonomy" id="2094558"/>
    <lineage>
        <taxon>Eukaryota</taxon>
        <taxon>Viridiplantae</taxon>
        <taxon>Streptophyta</taxon>
        <taxon>Embryophyta</taxon>
        <taxon>Tracheophyta</taxon>
        <taxon>Spermatophyta</taxon>
        <taxon>Magnoliopsida</taxon>
        <taxon>eudicotyledons</taxon>
        <taxon>Gunneridae</taxon>
        <taxon>Pentapetalae</taxon>
        <taxon>rosids</taxon>
        <taxon>fabids</taxon>
        <taxon>Rosales</taxon>
        <taxon>Rosaceae</taxon>
        <taxon>Amygdaloideae</taxon>
        <taxon>Amygdaleae</taxon>
        <taxon>Prunus</taxon>
    </lineage>
</organism>